<reference evidence="2 3" key="1">
    <citation type="journal article" date="2016" name="Proc. Natl. Acad. Sci. U.S.A.">
        <title>Comparative genomics of biotechnologically important yeasts.</title>
        <authorList>
            <person name="Riley R."/>
            <person name="Haridas S."/>
            <person name="Wolfe K.H."/>
            <person name="Lopes M.R."/>
            <person name="Hittinger C.T."/>
            <person name="Goeker M."/>
            <person name="Salamov A.A."/>
            <person name="Wisecaver J.H."/>
            <person name="Long T.M."/>
            <person name="Calvey C.H."/>
            <person name="Aerts A.L."/>
            <person name="Barry K.W."/>
            <person name="Choi C."/>
            <person name="Clum A."/>
            <person name="Coughlan A.Y."/>
            <person name="Deshpande S."/>
            <person name="Douglass A.P."/>
            <person name="Hanson S.J."/>
            <person name="Klenk H.-P."/>
            <person name="LaButti K.M."/>
            <person name="Lapidus A."/>
            <person name="Lindquist E.A."/>
            <person name="Lipzen A.M."/>
            <person name="Meier-Kolthoff J.P."/>
            <person name="Ohm R.A."/>
            <person name="Otillar R.P."/>
            <person name="Pangilinan J.L."/>
            <person name="Peng Y."/>
            <person name="Rokas A."/>
            <person name="Rosa C.A."/>
            <person name="Scheuner C."/>
            <person name="Sibirny A.A."/>
            <person name="Slot J.C."/>
            <person name="Stielow J.B."/>
            <person name="Sun H."/>
            <person name="Kurtzman C.P."/>
            <person name="Blackwell M."/>
            <person name="Grigoriev I.V."/>
            <person name="Jeffries T.W."/>
        </authorList>
    </citation>
    <scope>NUCLEOTIDE SEQUENCE [LARGE SCALE GENOMIC DNA]</scope>
    <source>
        <strain evidence="2 3">NRRL Y-11557</strain>
    </source>
</reference>
<sequence>MTYKIAEQPTVKNDPAKLQRDHNTTRSMAAKWMEFAYNIEPWDKNLVRLGSFLLVCGRCIRIKNGRMIRPWLTLPVR</sequence>
<accession>A0A1E3PV84</accession>
<evidence type="ECO:0000313" key="3">
    <source>
        <dbReference type="Proteomes" id="UP000094385"/>
    </source>
</evidence>
<evidence type="ECO:0000313" key="2">
    <source>
        <dbReference type="EMBL" id="ODQ69339.1"/>
    </source>
</evidence>
<organism evidence="2 3">
    <name type="scientific">Lipomyces starkeyi NRRL Y-11557</name>
    <dbReference type="NCBI Taxonomy" id="675824"/>
    <lineage>
        <taxon>Eukaryota</taxon>
        <taxon>Fungi</taxon>
        <taxon>Dikarya</taxon>
        <taxon>Ascomycota</taxon>
        <taxon>Saccharomycotina</taxon>
        <taxon>Lipomycetes</taxon>
        <taxon>Lipomycetales</taxon>
        <taxon>Lipomycetaceae</taxon>
        <taxon>Lipomyces</taxon>
    </lineage>
</organism>
<dbReference type="Proteomes" id="UP000094385">
    <property type="component" value="Unassembled WGS sequence"/>
</dbReference>
<name>A0A1E3PV84_LIPST</name>
<gene>
    <name evidence="2" type="ORF">LIPSTDRAFT_108002</name>
</gene>
<dbReference type="AlphaFoldDB" id="A0A1E3PV84"/>
<feature type="region of interest" description="Disordered" evidence="1">
    <location>
        <begin position="1"/>
        <end position="22"/>
    </location>
</feature>
<protein>
    <submittedName>
        <fullName evidence="2">Uncharacterized protein</fullName>
    </submittedName>
</protein>
<proteinExistence type="predicted"/>
<keyword evidence="3" id="KW-1185">Reference proteome</keyword>
<dbReference type="EMBL" id="KV454304">
    <property type="protein sequence ID" value="ODQ69339.1"/>
    <property type="molecule type" value="Genomic_DNA"/>
</dbReference>
<evidence type="ECO:0000256" key="1">
    <source>
        <dbReference type="SAM" id="MobiDB-lite"/>
    </source>
</evidence>